<dbReference type="EMBL" id="JAFDVH010000001">
    <property type="protein sequence ID" value="KAG7492569.1"/>
    <property type="molecule type" value="Genomic_DNA"/>
</dbReference>
<comment type="caution">
    <text evidence="1">The sequence shown here is derived from an EMBL/GenBank/DDBJ whole genome shotgun (WGS) entry which is preliminary data.</text>
</comment>
<name>A0A9D3QKA0_MEGAT</name>
<protein>
    <submittedName>
        <fullName evidence="1">Uncharacterized protein</fullName>
    </submittedName>
</protein>
<accession>A0A9D3QKA0</accession>
<evidence type="ECO:0000313" key="1">
    <source>
        <dbReference type="EMBL" id="KAG7492569.1"/>
    </source>
</evidence>
<dbReference type="AlphaFoldDB" id="A0A9D3QKA0"/>
<keyword evidence="2" id="KW-1185">Reference proteome</keyword>
<organism evidence="1 2">
    <name type="scientific">Megalops atlanticus</name>
    <name type="common">Tarpon</name>
    <name type="synonym">Clupea gigantea</name>
    <dbReference type="NCBI Taxonomy" id="7932"/>
    <lineage>
        <taxon>Eukaryota</taxon>
        <taxon>Metazoa</taxon>
        <taxon>Chordata</taxon>
        <taxon>Craniata</taxon>
        <taxon>Vertebrata</taxon>
        <taxon>Euteleostomi</taxon>
        <taxon>Actinopterygii</taxon>
        <taxon>Neopterygii</taxon>
        <taxon>Teleostei</taxon>
        <taxon>Elopiformes</taxon>
        <taxon>Megalopidae</taxon>
        <taxon>Megalops</taxon>
    </lineage>
</organism>
<dbReference type="Proteomes" id="UP001046870">
    <property type="component" value="Chromosome 1"/>
</dbReference>
<gene>
    <name evidence="1" type="ORF">MATL_G00015790</name>
</gene>
<evidence type="ECO:0000313" key="2">
    <source>
        <dbReference type="Proteomes" id="UP001046870"/>
    </source>
</evidence>
<proteinExistence type="predicted"/>
<sequence length="155" mass="17605">MLCFFLYRTMRVTHSTNHALAFWIHTNRKCACLGGSCFSAERASRQISFDVTSLGWFFRSLSLCCVNNDKCTPGHIGYLTQCGRGILCRNSLHHARSLATSLGSILQWTTFQITAYIAFYWRGWHLNTEVLFSNPIVFSHVVCSTQFSTAFVAKM</sequence>
<reference evidence="1" key="1">
    <citation type="submission" date="2021-01" db="EMBL/GenBank/DDBJ databases">
        <authorList>
            <person name="Zahm M."/>
            <person name="Roques C."/>
            <person name="Cabau C."/>
            <person name="Klopp C."/>
            <person name="Donnadieu C."/>
            <person name="Jouanno E."/>
            <person name="Lampietro C."/>
            <person name="Louis A."/>
            <person name="Herpin A."/>
            <person name="Echchiki A."/>
            <person name="Berthelot C."/>
            <person name="Parey E."/>
            <person name="Roest-Crollius H."/>
            <person name="Braasch I."/>
            <person name="Postlethwait J."/>
            <person name="Bobe J."/>
            <person name="Montfort J."/>
            <person name="Bouchez O."/>
            <person name="Begum T."/>
            <person name="Mejri S."/>
            <person name="Adams A."/>
            <person name="Chen W.-J."/>
            <person name="Guiguen Y."/>
        </authorList>
    </citation>
    <scope>NUCLEOTIDE SEQUENCE</scope>
    <source>
        <strain evidence="1">YG-15Mar2019-1</strain>
        <tissue evidence="1">Brain</tissue>
    </source>
</reference>